<dbReference type="SMART" id="SM00732">
    <property type="entry name" value="YqgFc"/>
    <property type="match status" value="1"/>
</dbReference>
<proteinExistence type="inferred from homology"/>
<gene>
    <name evidence="6" type="ORF">METZ01_LOCUS343247</name>
</gene>
<dbReference type="GO" id="GO:0005829">
    <property type="term" value="C:cytosol"/>
    <property type="evidence" value="ECO:0007669"/>
    <property type="project" value="TreeGrafter"/>
</dbReference>
<keyword evidence="2" id="KW-0690">Ribosome biogenesis</keyword>
<dbReference type="GO" id="GO:0000967">
    <property type="term" value="P:rRNA 5'-end processing"/>
    <property type="evidence" value="ECO:0007669"/>
    <property type="project" value="TreeGrafter"/>
</dbReference>
<dbReference type="SUPFAM" id="SSF53098">
    <property type="entry name" value="Ribonuclease H-like"/>
    <property type="match status" value="1"/>
</dbReference>
<organism evidence="6">
    <name type="scientific">marine metagenome</name>
    <dbReference type="NCBI Taxonomy" id="408172"/>
    <lineage>
        <taxon>unclassified sequences</taxon>
        <taxon>metagenomes</taxon>
        <taxon>ecological metagenomes</taxon>
    </lineage>
</organism>
<evidence type="ECO:0000256" key="2">
    <source>
        <dbReference type="ARBA" id="ARBA00022517"/>
    </source>
</evidence>
<dbReference type="EMBL" id="UINC01117750">
    <property type="protein sequence ID" value="SVC90393.1"/>
    <property type="molecule type" value="Genomic_DNA"/>
</dbReference>
<dbReference type="GO" id="GO:0004518">
    <property type="term" value="F:nuclease activity"/>
    <property type="evidence" value="ECO:0007669"/>
    <property type="project" value="UniProtKB-KW"/>
</dbReference>
<feature type="domain" description="YqgF/RNase H-like" evidence="5">
    <location>
        <begin position="1"/>
        <end position="101"/>
    </location>
</feature>
<dbReference type="InterPro" id="IPR037027">
    <property type="entry name" value="YqgF/RNaseH-like_dom_sf"/>
</dbReference>
<keyword evidence="4" id="KW-0378">Hydrolase</keyword>
<dbReference type="PANTHER" id="PTHR33317">
    <property type="entry name" value="POLYNUCLEOTIDYL TRANSFERASE, RIBONUCLEASE H-LIKE SUPERFAMILY PROTEIN"/>
    <property type="match status" value="1"/>
</dbReference>
<dbReference type="NCBIfam" id="TIGR00250">
    <property type="entry name" value="RNAse_H_YqgF"/>
    <property type="match status" value="1"/>
</dbReference>
<protein>
    <recommendedName>
        <fullName evidence="5">YqgF/RNase H-like domain-containing protein</fullName>
    </recommendedName>
</protein>
<evidence type="ECO:0000256" key="1">
    <source>
        <dbReference type="ARBA" id="ARBA00022490"/>
    </source>
</evidence>
<dbReference type="InterPro" id="IPR005227">
    <property type="entry name" value="YqgF"/>
</dbReference>
<dbReference type="AlphaFoldDB" id="A0A382QY21"/>
<evidence type="ECO:0000259" key="5">
    <source>
        <dbReference type="SMART" id="SM00732"/>
    </source>
</evidence>
<evidence type="ECO:0000256" key="4">
    <source>
        <dbReference type="ARBA" id="ARBA00022801"/>
    </source>
</evidence>
<dbReference type="PANTHER" id="PTHR33317:SF4">
    <property type="entry name" value="POLYNUCLEOTIDYL TRANSFERASE, RIBONUCLEASE H-LIKE SUPERFAMILY PROTEIN"/>
    <property type="match status" value="1"/>
</dbReference>
<dbReference type="CDD" id="cd16964">
    <property type="entry name" value="YqgF"/>
    <property type="match status" value="1"/>
</dbReference>
<dbReference type="GO" id="GO:0016787">
    <property type="term" value="F:hydrolase activity"/>
    <property type="evidence" value="ECO:0007669"/>
    <property type="project" value="UniProtKB-KW"/>
</dbReference>
<keyword evidence="1" id="KW-0963">Cytoplasm</keyword>
<keyword evidence="3" id="KW-0540">Nuclease</keyword>
<accession>A0A382QY21</accession>
<dbReference type="InterPro" id="IPR006641">
    <property type="entry name" value="YqgF/RNaseH-like_dom"/>
</dbReference>
<dbReference type="HAMAP" id="MF_00651">
    <property type="entry name" value="Nuclease_YqgF"/>
    <property type="match status" value="1"/>
</dbReference>
<reference evidence="6" key="1">
    <citation type="submission" date="2018-05" db="EMBL/GenBank/DDBJ databases">
        <authorList>
            <person name="Lanie J.A."/>
            <person name="Ng W.-L."/>
            <person name="Kazmierczak K.M."/>
            <person name="Andrzejewski T.M."/>
            <person name="Davidsen T.M."/>
            <person name="Wayne K.J."/>
            <person name="Tettelin H."/>
            <person name="Glass J.I."/>
            <person name="Rusch D."/>
            <person name="Podicherti R."/>
            <person name="Tsui H.-C.T."/>
            <person name="Winkler M.E."/>
        </authorList>
    </citation>
    <scope>NUCLEOTIDE SEQUENCE</scope>
</reference>
<dbReference type="Gene3D" id="3.30.420.140">
    <property type="entry name" value="YqgF/RNase H-like domain"/>
    <property type="match status" value="1"/>
</dbReference>
<dbReference type="InterPro" id="IPR012337">
    <property type="entry name" value="RNaseH-like_sf"/>
</dbReference>
<dbReference type="Pfam" id="PF03652">
    <property type="entry name" value="RuvX"/>
    <property type="match status" value="1"/>
</dbReference>
<sequence>MRLLALDFGERRIGLAAASMHTRSSSAIGTIMARSGIPDWPELDKAVREWAPDLLVIGMPYNMDGTKSAMTARVLHFVDVLIERYGLPVEPVDERLTSVEARDLLKEQRRQGIRSKKLKREEVDSLAAKIIAENWINQSNVKP</sequence>
<evidence type="ECO:0000313" key="6">
    <source>
        <dbReference type="EMBL" id="SVC90393.1"/>
    </source>
</evidence>
<evidence type="ECO:0000256" key="3">
    <source>
        <dbReference type="ARBA" id="ARBA00022722"/>
    </source>
</evidence>
<name>A0A382QY21_9ZZZZ</name>